<keyword evidence="2" id="KW-1185">Reference proteome</keyword>
<dbReference type="EMBL" id="KV008327">
    <property type="protein sequence ID" value="KZV30287.1"/>
    <property type="molecule type" value="Genomic_DNA"/>
</dbReference>
<organism evidence="1 2">
    <name type="scientific">Dorcoceras hygrometricum</name>
    <dbReference type="NCBI Taxonomy" id="472368"/>
    <lineage>
        <taxon>Eukaryota</taxon>
        <taxon>Viridiplantae</taxon>
        <taxon>Streptophyta</taxon>
        <taxon>Embryophyta</taxon>
        <taxon>Tracheophyta</taxon>
        <taxon>Spermatophyta</taxon>
        <taxon>Magnoliopsida</taxon>
        <taxon>eudicotyledons</taxon>
        <taxon>Gunneridae</taxon>
        <taxon>Pentapetalae</taxon>
        <taxon>asterids</taxon>
        <taxon>lamiids</taxon>
        <taxon>Lamiales</taxon>
        <taxon>Gesneriaceae</taxon>
        <taxon>Didymocarpoideae</taxon>
        <taxon>Trichosporeae</taxon>
        <taxon>Loxocarpinae</taxon>
        <taxon>Dorcoceras</taxon>
    </lineage>
</organism>
<accession>A0A2Z7BEB8</accession>
<reference evidence="1 2" key="1">
    <citation type="journal article" date="2015" name="Proc. Natl. Acad. Sci. U.S.A.">
        <title>The resurrection genome of Boea hygrometrica: A blueprint for survival of dehydration.</title>
        <authorList>
            <person name="Xiao L."/>
            <person name="Yang G."/>
            <person name="Zhang L."/>
            <person name="Yang X."/>
            <person name="Zhao S."/>
            <person name="Ji Z."/>
            <person name="Zhou Q."/>
            <person name="Hu M."/>
            <person name="Wang Y."/>
            <person name="Chen M."/>
            <person name="Xu Y."/>
            <person name="Jin H."/>
            <person name="Xiao X."/>
            <person name="Hu G."/>
            <person name="Bao F."/>
            <person name="Hu Y."/>
            <person name="Wan P."/>
            <person name="Li L."/>
            <person name="Deng X."/>
            <person name="Kuang T."/>
            <person name="Xiang C."/>
            <person name="Zhu J.K."/>
            <person name="Oliver M.J."/>
            <person name="He Y."/>
        </authorList>
    </citation>
    <scope>NUCLEOTIDE SEQUENCE [LARGE SCALE GENOMIC DNA]</scope>
    <source>
        <strain evidence="2">cv. XS01</strain>
    </source>
</reference>
<dbReference type="AlphaFoldDB" id="A0A2Z7BEB8"/>
<name>A0A2Z7BEB8_9LAMI</name>
<evidence type="ECO:0000313" key="1">
    <source>
        <dbReference type="EMBL" id="KZV30287.1"/>
    </source>
</evidence>
<gene>
    <name evidence="1" type="ORF">F511_34303</name>
</gene>
<protein>
    <submittedName>
        <fullName evidence="1">Uncharacterized protein</fullName>
    </submittedName>
</protein>
<evidence type="ECO:0000313" key="2">
    <source>
        <dbReference type="Proteomes" id="UP000250235"/>
    </source>
</evidence>
<dbReference type="Proteomes" id="UP000250235">
    <property type="component" value="Unassembled WGS sequence"/>
</dbReference>
<sequence>MNGKEPPISRKFGEHYHRQIFISVNGSDHLKNPNRLLEPRARNHTGRPIEINKGLKMTSHVLWSSLENTNPISNPKLHQDHPRVIYQRSKYEITRILILLRSTNFSSGYCEGSLARVPRTGQPTTRPEDFDQTNAIVFQHLENISPRKHILYCSETLIFRLPVVDNSDWSKIGSVEFLLPRLFHYYHFRRLWLARRRTGRSYSVLSVCVPVDWFFRLGNAFE</sequence>
<proteinExistence type="predicted"/>